<dbReference type="Proteomes" id="UP000249819">
    <property type="component" value="Unassembled WGS sequence"/>
</dbReference>
<dbReference type="EMBL" id="QLMA01000003">
    <property type="protein sequence ID" value="RAJ83555.1"/>
    <property type="molecule type" value="Genomic_DNA"/>
</dbReference>
<name>A0A327W5W4_9BACT</name>
<comment type="caution">
    <text evidence="1">The sequence shown here is derived from an EMBL/GenBank/DDBJ whole genome shotgun (WGS) entry which is preliminary data.</text>
</comment>
<accession>A0A327W5W4</accession>
<dbReference type="AlphaFoldDB" id="A0A327W5W4"/>
<protein>
    <submittedName>
        <fullName evidence="1">Uncharacterized protein</fullName>
    </submittedName>
</protein>
<sequence>MLKIGLVHHWGRPVFFVRLLAAGSLGYYNCCIR</sequence>
<evidence type="ECO:0000313" key="1">
    <source>
        <dbReference type="EMBL" id="RAJ83555.1"/>
    </source>
</evidence>
<gene>
    <name evidence="1" type="ORF">CLV59_103523</name>
</gene>
<keyword evidence="2" id="KW-1185">Reference proteome</keyword>
<proteinExistence type="predicted"/>
<reference evidence="1 2" key="1">
    <citation type="submission" date="2018-06" db="EMBL/GenBank/DDBJ databases">
        <title>Genomic Encyclopedia of Archaeal and Bacterial Type Strains, Phase II (KMG-II): from individual species to whole genera.</title>
        <authorList>
            <person name="Goeker M."/>
        </authorList>
    </citation>
    <scope>NUCLEOTIDE SEQUENCE [LARGE SCALE GENOMIC DNA]</scope>
    <source>
        <strain evidence="1 2">DSM 29821</strain>
    </source>
</reference>
<organism evidence="1 2">
    <name type="scientific">Chitinophaga dinghuensis</name>
    <dbReference type="NCBI Taxonomy" id="1539050"/>
    <lineage>
        <taxon>Bacteria</taxon>
        <taxon>Pseudomonadati</taxon>
        <taxon>Bacteroidota</taxon>
        <taxon>Chitinophagia</taxon>
        <taxon>Chitinophagales</taxon>
        <taxon>Chitinophagaceae</taxon>
        <taxon>Chitinophaga</taxon>
    </lineage>
</organism>
<evidence type="ECO:0000313" key="2">
    <source>
        <dbReference type="Proteomes" id="UP000249819"/>
    </source>
</evidence>